<dbReference type="CDD" id="cd11386">
    <property type="entry name" value="MCP_signal"/>
    <property type="match status" value="1"/>
</dbReference>
<evidence type="ECO:0000256" key="7">
    <source>
        <dbReference type="SAM" id="MobiDB-lite"/>
    </source>
</evidence>
<feature type="transmembrane region" description="Helical" evidence="8">
    <location>
        <begin position="229"/>
        <end position="252"/>
    </location>
</feature>
<feature type="compositionally biased region" description="Polar residues" evidence="7">
    <location>
        <begin position="356"/>
        <end position="370"/>
    </location>
</feature>
<dbReference type="PROSITE" id="PS50192">
    <property type="entry name" value="T_SNARE"/>
    <property type="match status" value="1"/>
</dbReference>
<keyword evidence="8" id="KW-0472">Membrane</keyword>
<dbReference type="PRINTS" id="PR00260">
    <property type="entry name" value="CHEMTRNSDUCR"/>
</dbReference>
<dbReference type="RefSeq" id="WP_182288854.1">
    <property type="nucleotide sequence ID" value="NZ_CP046269.1"/>
</dbReference>
<dbReference type="SMART" id="SM00283">
    <property type="entry name" value="MA"/>
    <property type="match status" value="1"/>
</dbReference>
<keyword evidence="3 5" id="KW-0807">Transducer</keyword>
<sequence length="581" mass="63602">MKKVSFKTKLLAIVVAIICVTIFTAYVSANFYISRYIYHSDSQVIRTQIDSIRSVVEGKLKDNIVLAQSTKFSFYEVKQAIEKTGFKDAIKVAFGMTINRDGAIKDPKEAQPYMDIFKQANGELTISDVFIDDGKPTITITVPEDKDSGNIFYIDLSSVGDMLSAMSVDGSYLELTDDKQTQIFSNEVEGHDLTPLTAKINVAGKEWTLTGYIDNDYIQNDTDTLNGSITIALVISAIILIPIAILLINWVFKPIILLRNLIGDLANGNGDLTHRLKVDSKDELGMIADGINQFIENLQNMMRQVRESTETISQEIAQLEQQTDSNSQLLQSHGQEIELTVTAVNEMSSTASVVAENAANTASQTEATNSEAEHSKDVVQRAVAQVGALAEEVEETAQFIADMNTHTEEIGKLLGEIGGIAEQTNLLALNAAIEAARAGDQGRGFAVVADEVRALASRTHRSTEDIVQMLDRLRAGTATVVSSMESTRNSCRTTEESTAVVVSSLDKVTTSVNEINDLSIQIATSAEEQSSVTEDINRSMVAIREVMHTINDNGDNTAETTRRLITINQQLLVIVNKFKIE</sequence>
<dbReference type="PROSITE" id="PS50885">
    <property type="entry name" value="HAMP"/>
    <property type="match status" value="1"/>
</dbReference>
<dbReference type="InterPro" id="IPR003660">
    <property type="entry name" value="HAMP_dom"/>
</dbReference>
<proteinExistence type="inferred from homology"/>
<evidence type="ECO:0000256" key="2">
    <source>
        <dbReference type="ARBA" id="ARBA00022519"/>
    </source>
</evidence>
<feature type="region of interest" description="Disordered" evidence="7">
    <location>
        <begin position="356"/>
        <end position="376"/>
    </location>
</feature>
<evidence type="ECO:0000313" key="12">
    <source>
        <dbReference type="EMBL" id="QMV16954.1"/>
    </source>
</evidence>
<feature type="coiled-coil region" evidence="6">
    <location>
        <begin position="291"/>
        <end position="322"/>
    </location>
</feature>
<comment type="subcellular location">
    <subcellularLocation>
        <location evidence="1">Cell inner membrane</location>
        <topology evidence="1">Multi-pass membrane protein</topology>
    </subcellularLocation>
</comment>
<feature type="domain" description="T-SNARE coiled-coil homology" evidence="10">
    <location>
        <begin position="503"/>
        <end position="540"/>
    </location>
</feature>
<comment type="similarity">
    <text evidence="4">Belongs to the methyl-accepting chemotaxis (MCP) protein family.</text>
</comment>
<dbReference type="Pfam" id="PF00015">
    <property type="entry name" value="MCPsignal"/>
    <property type="match status" value="1"/>
</dbReference>
<dbReference type="SUPFAM" id="SSF58104">
    <property type="entry name" value="Methyl-accepting chemotaxis protein (MCP) signaling domain"/>
    <property type="match status" value="1"/>
</dbReference>
<keyword evidence="8" id="KW-0812">Transmembrane</keyword>
<dbReference type="Proteomes" id="UP000515264">
    <property type="component" value="Chromosome 2"/>
</dbReference>
<feature type="domain" description="HAMP" evidence="11">
    <location>
        <begin position="249"/>
        <end position="303"/>
    </location>
</feature>
<evidence type="ECO:0000256" key="8">
    <source>
        <dbReference type="SAM" id="Phobius"/>
    </source>
</evidence>
<dbReference type="EMBL" id="CP046269">
    <property type="protein sequence ID" value="QMV16954.1"/>
    <property type="molecule type" value="Genomic_DNA"/>
</dbReference>
<dbReference type="InterPro" id="IPR000727">
    <property type="entry name" value="T_SNARE_dom"/>
</dbReference>
<dbReference type="CDD" id="cd06225">
    <property type="entry name" value="HAMP"/>
    <property type="match status" value="1"/>
</dbReference>
<feature type="domain" description="Methyl-accepting transducer" evidence="9">
    <location>
        <begin position="308"/>
        <end position="544"/>
    </location>
</feature>
<evidence type="ECO:0000256" key="4">
    <source>
        <dbReference type="ARBA" id="ARBA00029447"/>
    </source>
</evidence>
<evidence type="ECO:0000259" key="9">
    <source>
        <dbReference type="PROSITE" id="PS50111"/>
    </source>
</evidence>
<evidence type="ECO:0000256" key="5">
    <source>
        <dbReference type="PROSITE-ProRule" id="PRU00284"/>
    </source>
</evidence>
<evidence type="ECO:0000259" key="11">
    <source>
        <dbReference type="PROSITE" id="PS50885"/>
    </source>
</evidence>
<evidence type="ECO:0000259" key="10">
    <source>
        <dbReference type="PROSITE" id="PS50192"/>
    </source>
</evidence>
<keyword evidence="2" id="KW-1003">Cell membrane</keyword>
<dbReference type="Pfam" id="PF00672">
    <property type="entry name" value="HAMP"/>
    <property type="match status" value="1"/>
</dbReference>
<dbReference type="Gene3D" id="1.10.287.950">
    <property type="entry name" value="Methyl-accepting chemotaxis protein"/>
    <property type="match status" value="1"/>
</dbReference>
<keyword evidence="13" id="KW-1185">Reference proteome</keyword>
<keyword evidence="6" id="KW-0175">Coiled coil</keyword>
<protein>
    <submittedName>
        <fullName evidence="12">Methyl-accepting chemotaxis protein 4</fullName>
    </submittedName>
</protein>
<accession>A0ABX6R5T2</accession>
<evidence type="ECO:0000256" key="1">
    <source>
        <dbReference type="ARBA" id="ARBA00004429"/>
    </source>
</evidence>
<evidence type="ECO:0000256" key="3">
    <source>
        <dbReference type="ARBA" id="ARBA00023224"/>
    </source>
</evidence>
<keyword evidence="2" id="KW-0997">Cell inner membrane</keyword>
<dbReference type="PANTHER" id="PTHR32089:SF55">
    <property type="entry name" value="METHYL ACCEPTING SENSORY TRANSDUCER WITH CACHE_2 SMALL MOLECULE BINDING DOMAIN"/>
    <property type="match status" value="1"/>
</dbReference>
<evidence type="ECO:0000256" key="6">
    <source>
        <dbReference type="SAM" id="Coils"/>
    </source>
</evidence>
<dbReference type="PROSITE" id="PS50111">
    <property type="entry name" value="CHEMOTAXIS_TRANSDUC_2"/>
    <property type="match status" value="1"/>
</dbReference>
<dbReference type="PANTHER" id="PTHR32089">
    <property type="entry name" value="METHYL-ACCEPTING CHEMOTAXIS PROTEIN MCPB"/>
    <property type="match status" value="1"/>
</dbReference>
<name>A0ABX6R5T2_9VIBR</name>
<dbReference type="InterPro" id="IPR004090">
    <property type="entry name" value="Chemotax_Me-accpt_rcpt"/>
</dbReference>
<dbReference type="SMART" id="SM00304">
    <property type="entry name" value="HAMP"/>
    <property type="match status" value="1"/>
</dbReference>
<organism evidence="12 13">
    <name type="scientific">Vibrio spartinae</name>
    <dbReference type="NCBI Taxonomy" id="1918945"/>
    <lineage>
        <taxon>Bacteria</taxon>
        <taxon>Pseudomonadati</taxon>
        <taxon>Pseudomonadota</taxon>
        <taxon>Gammaproteobacteria</taxon>
        <taxon>Vibrionales</taxon>
        <taxon>Vibrionaceae</taxon>
        <taxon>Vibrio</taxon>
    </lineage>
</organism>
<gene>
    <name evidence="12" type="primary">mcp4_11</name>
    <name evidence="12" type="ORF">Vspart_04376</name>
</gene>
<reference evidence="12 13" key="1">
    <citation type="journal article" date="2020" name="J. Nat. Prod.">
        <title>Genomics-Metabolomics Profiling Disclosed Marine Vibrio spartinae 3.6 as a Producer of a New Branched Side Chain Prodigiosin.</title>
        <authorList>
            <person name="Vitale G.A."/>
            <person name="Sciarretta M."/>
            <person name="Palma Esposito F."/>
            <person name="January G.G."/>
            <person name="Giaccio M."/>
            <person name="Bunk B."/>
            <person name="Sproer C."/>
            <person name="Bajerski F."/>
            <person name="Power D."/>
            <person name="Festa C."/>
            <person name="Monti M.C."/>
            <person name="D'Auria M.V."/>
            <person name="de Pascale D."/>
        </authorList>
    </citation>
    <scope>NUCLEOTIDE SEQUENCE [LARGE SCALE GENOMIC DNA]</scope>
    <source>
        <strain evidence="12 13">3.6</strain>
    </source>
</reference>
<keyword evidence="8" id="KW-1133">Transmembrane helix</keyword>
<evidence type="ECO:0000313" key="13">
    <source>
        <dbReference type="Proteomes" id="UP000515264"/>
    </source>
</evidence>
<dbReference type="InterPro" id="IPR004089">
    <property type="entry name" value="MCPsignal_dom"/>
</dbReference>